<dbReference type="PROSITE" id="PS50102">
    <property type="entry name" value="RRM"/>
    <property type="match status" value="1"/>
</dbReference>
<reference evidence="6" key="1">
    <citation type="journal article" date="2018" name="Nat. Microbiol.">
        <title>Leveraging single-cell genomics to expand the fungal tree of life.</title>
        <authorList>
            <person name="Ahrendt S.R."/>
            <person name="Quandt C.A."/>
            <person name="Ciobanu D."/>
            <person name="Clum A."/>
            <person name="Salamov A."/>
            <person name="Andreopoulos B."/>
            <person name="Cheng J.F."/>
            <person name="Woyke T."/>
            <person name="Pelin A."/>
            <person name="Henrissat B."/>
            <person name="Reynolds N.K."/>
            <person name="Benny G.L."/>
            <person name="Smith M.E."/>
            <person name="James T.Y."/>
            <person name="Grigoriev I.V."/>
        </authorList>
    </citation>
    <scope>NUCLEOTIDE SEQUENCE [LARGE SCALE GENOMIC DNA]</scope>
</reference>
<dbReference type="GO" id="GO:0003723">
    <property type="term" value="F:RNA binding"/>
    <property type="evidence" value="ECO:0007669"/>
    <property type="project" value="UniProtKB-UniRule"/>
</dbReference>
<proteinExistence type="predicted"/>
<sequence length="96" mass="10267">TTIFVGNISWNVNKATLAEKFSVVGDVIGVRFIVDGETGKGKGFEYIEFFNSVSSNTALEAMTGFELDGRTLRIESFTRDRSGGGCGRRGGCFVGG</sequence>
<dbReference type="PANTHER" id="PTHR23236:SF119">
    <property type="entry name" value="NUCLEAR RNA-BINDING PROTEIN SART-3"/>
    <property type="match status" value="1"/>
</dbReference>
<keyword evidence="1" id="KW-0677">Repeat</keyword>
<feature type="non-terminal residue" evidence="5">
    <location>
        <position position="96"/>
    </location>
</feature>
<dbReference type="Proteomes" id="UP000269721">
    <property type="component" value="Unassembled WGS sequence"/>
</dbReference>
<dbReference type="InterPro" id="IPR000504">
    <property type="entry name" value="RRM_dom"/>
</dbReference>
<dbReference type="InterPro" id="IPR012677">
    <property type="entry name" value="Nucleotide-bd_a/b_plait_sf"/>
</dbReference>
<keyword evidence="2 3" id="KW-0694">RNA-binding</keyword>
<dbReference type="Gene3D" id="3.30.70.330">
    <property type="match status" value="1"/>
</dbReference>
<feature type="domain" description="RRM" evidence="4">
    <location>
        <begin position="1"/>
        <end position="79"/>
    </location>
</feature>
<evidence type="ECO:0000256" key="3">
    <source>
        <dbReference type="PROSITE-ProRule" id="PRU00176"/>
    </source>
</evidence>
<dbReference type="Pfam" id="PF00076">
    <property type="entry name" value="RRM_1"/>
    <property type="match status" value="1"/>
</dbReference>
<gene>
    <name evidence="5" type="ORF">BDK51DRAFT_14219</name>
</gene>
<dbReference type="EMBL" id="KZ993816">
    <property type="protein sequence ID" value="RKO94804.1"/>
    <property type="molecule type" value="Genomic_DNA"/>
</dbReference>
<evidence type="ECO:0000313" key="6">
    <source>
        <dbReference type="Proteomes" id="UP000269721"/>
    </source>
</evidence>
<dbReference type="PANTHER" id="PTHR23236">
    <property type="entry name" value="EUKARYOTIC TRANSLATION INITIATION FACTOR 4B/4H"/>
    <property type="match status" value="1"/>
</dbReference>
<dbReference type="SUPFAM" id="SSF54928">
    <property type="entry name" value="RNA-binding domain, RBD"/>
    <property type="match status" value="1"/>
</dbReference>
<evidence type="ECO:0000256" key="1">
    <source>
        <dbReference type="ARBA" id="ARBA00022737"/>
    </source>
</evidence>
<dbReference type="AlphaFoldDB" id="A0A4P9WP61"/>
<name>A0A4P9WP61_9FUNG</name>
<evidence type="ECO:0000313" key="5">
    <source>
        <dbReference type="EMBL" id="RKO94804.1"/>
    </source>
</evidence>
<dbReference type="OrthoDB" id="439808at2759"/>
<feature type="non-terminal residue" evidence="5">
    <location>
        <position position="1"/>
    </location>
</feature>
<accession>A0A4P9WP61</accession>
<evidence type="ECO:0000259" key="4">
    <source>
        <dbReference type="PROSITE" id="PS50102"/>
    </source>
</evidence>
<organism evidence="5 6">
    <name type="scientific">Blyttiomyces helicus</name>
    <dbReference type="NCBI Taxonomy" id="388810"/>
    <lineage>
        <taxon>Eukaryota</taxon>
        <taxon>Fungi</taxon>
        <taxon>Fungi incertae sedis</taxon>
        <taxon>Chytridiomycota</taxon>
        <taxon>Chytridiomycota incertae sedis</taxon>
        <taxon>Chytridiomycetes</taxon>
        <taxon>Chytridiomycetes incertae sedis</taxon>
        <taxon>Blyttiomyces</taxon>
    </lineage>
</organism>
<protein>
    <recommendedName>
        <fullName evidence="4">RRM domain-containing protein</fullName>
    </recommendedName>
</protein>
<evidence type="ECO:0000256" key="2">
    <source>
        <dbReference type="ARBA" id="ARBA00022884"/>
    </source>
</evidence>
<keyword evidence="6" id="KW-1185">Reference proteome</keyword>
<dbReference type="InterPro" id="IPR035979">
    <property type="entry name" value="RBD_domain_sf"/>
</dbReference>
<dbReference type="SMART" id="SM00360">
    <property type="entry name" value="RRM"/>
    <property type="match status" value="1"/>
</dbReference>